<dbReference type="GO" id="GO:0031369">
    <property type="term" value="F:translation initiation factor binding"/>
    <property type="evidence" value="ECO:0007669"/>
    <property type="project" value="TreeGrafter"/>
</dbReference>
<dbReference type="VEuPathDB" id="MicrosporidiaDB:Eint_100650"/>
<name>E0S9K6_ENCIT</name>
<dbReference type="SUPFAM" id="SSF53448">
    <property type="entry name" value="Nucleotide-diphospho-sugar transferases"/>
    <property type="match status" value="1"/>
</dbReference>
<dbReference type="HOGENOM" id="CLU_036210_0_0_1"/>
<dbReference type="Gene3D" id="3.90.550.10">
    <property type="entry name" value="Spore Coat Polysaccharide Biosynthesis Protein SpsA, Chain A"/>
    <property type="match status" value="1"/>
</dbReference>
<dbReference type="GO" id="GO:0005851">
    <property type="term" value="C:eukaryotic translation initiation factor 2B complex"/>
    <property type="evidence" value="ECO:0007669"/>
    <property type="project" value="TreeGrafter"/>
</dbReference>
<keyword evidence="2" id="KW-1185">Reference proteome</keyword>
<keyword evidence="1" id="KW-0396">Initiation factor</keyword>
<dbReference type="GO" id="GO:0005085">
    <property type="term" value="F:guanyl-nucleotide exchange factor activity"/>
    <property type="evidence" value="ECO:0007669"/>
    <property type="project" value="TreeGrafter"/>
</dbReference>
<dbReference type="PANTHER" id="PTHR45887:SF1">
    <property type="entry name" value="TRANSLATION INITIATION FACTOR EIF-2B SUBUNIT EPSILON"/>
    <property type="match status" value="1"/>
</dbReference>
<dbReference type="EMBL" id="CP001951">
    <property type="protein sequence ID" value="ADM12391.1"/>
    <property type="molecule type" value="Genomic_DNA"/>
</dbReference>
<evidence type="ECO:0000313" key="1">
    <source>
        <dbReference type="EMBL" id="ADM12391.1"/>
    </source>
</evidence>
<keyword evidence="1" id="KW-0648">Protein biosynthesis</keyword>
<accession>E0S9K6</accession>
<dbReference type="InterPro" id="IPR051956">
    <property type="entry name" value="eIF2B_epsilon"/>
</dbReference>
<reference evidence="1 2" key="1">
    <citation type="journal article" date="2010" name="Nat. Commun.">
        <title>The complete sequence of the smallest known nuclear genome from the microsporidian Encephalitozoon intestinalis.</title>
        <authorList>
            <person name="Corradi N."/>
            <person name="Pombert J.-F."/>
            <person name="Farinelli L."/>
            <person name="Didier E.S."/>
            <person name="Keeling P.J."/>
        </authorList>
    </citation>
    <scope>NUCLEOTIDE SEQUENCE [LARGE SCALE GENOMIC DNA]</scope>
    <source>
        <strain evidence="1 2">ATCC 50506</strain>
    </source>
</reference>
<dbReference type="PANTHER" id="PTHR45887">
    <property type="entry name" value="TRANSLATION INITIATION FACTOR EIF-2B SUBUNIT EPSILON"/>
    <property type="match status" value="1"/>
</dbReference>
<dbReference type="KEGG" id="ein:Eint_100650"/>
<dbReference type="RefSeq" id="XP_003073751.1">
    <property type="nucleotide sequence ID" value="XM_003073705.1"/>
</dbReference>
<sequence length="555" mass="64093">MEIRDIKNFIRENREIILLICDFYETKQIPAEMTSLRKNLSLFPVANIPMIEYILSSLCDQKFFNVVLAGSDCEEVIKHVKKTELGGRMNIISLGCDGKSLGDLMRHIDDNGLEFDDLLVIYANHYTNYPLRSIINRHREDKSFVMTLFLHPNESNSRVSHLYGFRDNEVIFYNKCINEKCNSEKVREAVESDGTIEFTANLSSPTIAVVSSAIFPLFTENFDFKTLGDLVGGILGFNAYNFKIMCCRQGDMMDVNGNIEQLSIERRNRFYSREIVTLYDYFKFNEDVREGKAVDLLRFKCHNSGDFRSFVQVESNFFFDIPDVEFHEPISNTVIGCDLKFKMNHFIKNSVVGHGCFIGGNIDRCIIWDDISVKEDFMDHIVFSEGRVIHYNYLEDEAEEAVFEEKEPRRGTSFFDDVVLYLLSVVEREDLDRVDMDDVVKQITLLRIVRNASSLDLIEAFSMFLVEMIDFNDIDGSTIKASMFFSILDGHMREIEKQEMLMDLIIQGLGECPPDIKMNVVFKYGYLLVEDGIISRSVFKRYNSILKTWVLPSGS</sequence>
<dbReference type="GeneID" id="9699456"/>
<dbReference type="InterPro" id="IPR029044">
    <property type="entry name" value="Nucleotide-diphossugar_trans"/>
</dbReference>
<protein>
    <submittedName>
        <fullName evidence="1">Translation initiation factor eIF-2B subunit epsilon</fullName>
    </submittedName>
</protein>
<dbReference type="GO" id="GO:0003743">
    <property type="term" value="F:translation initiation factor activity"/>
    <property type="evidence" value="ECO:0007669"/>
    <property type="project" value="UniProtKB-KW"/>
</dbReference>
<evidence type="ECO:0000313" key="2">
    <source>
        <dbReference type="Proteomes" id="UP000002313"/>
    </source>
</evidence>
<organism evidence="1 2">
    <name type="scientific">Encephalitozoon intestinalis (strain ATCC 50506)</name>
    <name type="common">Microsporidian parasite</name>
    <name type="synonym">Septata intestinalis</name>
    <dbReference type="NCBI Taxonomy" id="876142"/>
    <lineage>
        <taxon>Eukaryota</taxon>
        <taxon>Fungi</taxon>
        <taxon>Fungi incertae sedis</taxon>
        <taxon>Microsporidia</taxon>
        <taxon>Unikaryonidae</taxon>
        <taxon>Encephalitozoon</taxon>
    </lineage>
</organism>
<dbReference type="OrthoDB" id="424572at2759"/>
<dbReference type="AlphaFoldDB" id="E0S9K6"/>
<reference evidence="1 2" key="2">
    <citation type="journal article" date="2012" name="Proc. Natl. Acad. Sci. U.S.A.">
        <title>Gain and loss of multiple functionally related, horizontally transferred genes in the reduced genomes of two microsporidian parasites.</title>
        <authorList>
            <person name="Pombert J.-F."/>
            <person name="Selman M."/>
            <person name="Burki F."/>
            <person name="Bardell F.T."/>
            <person name="Farinelli L."/>
            <person name="Solter L.F."/>
            <person name="Whitman D.W."/>
            <person name="Weiss L.M."/>
            <person name="Corradi N."/>
            <person name="Keeling P.J."/>
        </authorList>
    </citation>
    <scope>NUCLEOTIDE SEQUENCE [LARGE SCALE GENOMIC DNA]</scope>
    <source>
        <strain evidence="1 2">ATCC 50506</strain>
    </source>
</reference>
<gene>
    <name evidence="1" type="ORF">Eint_100650</name>
</gene>
<proteinExistence type="predicted"/>
<dbReference type="Proteomes" id="UP000002313">
    <property type="component" value="Chromosome X"/>
</dbReference>